<dbReference type="RefSeq" id="WP_104757444.1">
    <property type="nucleotide sequence ID" value="NZ_PTRC01000051.1"/>
</dbReference>
<reference evidence="2 3" key="1">
    <citation type="submission" date="2018-02" db="EMBL/GenBank/DDBJ databases">
        <title>Draft genome sequence of Ochrobactrum oryzae found in Brazil.</title>
        <authorList>
            <person name="Cerdeira L."/>
            <person name="Andrade F."/>
            <person name="Zacariotto T."/>
            <person name="Barbosa B."/>
            <person name="Santos S."/>
            <person name="Cassetari V."/>
            <person name="Lincopan N."/>
        </authorList>
    </citation>
    <scope>NUCLEOTIDE SEQUENCE [LARGE SCALE GENOMIC DNA]</scope>
    <source>
        <strain evidence="2 3">OA447</strain>
    </source>
</reference>
<protein>
    <recommendedName>
        <fullName evidence="4">DUF551 domain-containing protein</fullName>
    </recommendedName>
</protein>
<evidence type="ECO:0000256" key="1">
    <source>
        <dbReference type="SAM" id="MobiDB-lite"/>
    </source>
</evidence>
<sequence length="141" mass="16014">MMNSQTPWRYEIKCGPDDEASHAWIYDDNGEFIAVMKIHKAKQVVDAMNTRALSSPDHADAGKLVEGDGWLPIESAPKDTEEPYLCYSPGNKRAHNEYARLDHYHIDGFSERWPNGRNQYPEAPYTHWRPLPSAPASEGAE</sequence>
<dbReference type="AlphaFoldDB" id="A0A2S7IUN1"/>
<name>A0A2S7IUN1_9HYPH</name>
<evidence type="ECO:0000313" key="2">
    <source>
        <dbReference type="EMBL" id="PQA71666.1"/>
    </source>
</evidence>
<evidence type="ECO:0008006" key="4">
    <source>
        <dbReference type="Google" id="ProtNLM"/>
    </source>
</evidence>
<dbReference type="OrthoDB" id="7366511at2"/>
<feature type="region of interest" description="Disordered" evidence="1">
    <location>
        <begin position="115"/>
        <end position="141"/>
    </location>
</feature>
<proteinExistence type="predicted"/>
<comment type="caution">
    <text evidence="2">The sequence shown here is derived from an EMBL/GenBank/DDBJ whole genome shotgun (WGS) entry which is preliminary data.</text>
</comment>
<evidence type="ECO:0000313" key="3">
    <source>
        <dbReference type="Proteomes" id="UP000238493"/>
    </source>
</evidence>
<gene>
    <name evidence="2" type="ORF">C3731_20465</name>
</gene>
<dbReference type="EMBL" id="PTRC01000051">
    <property type="protein sequence ID" value="PQA71666.1"/>
    <property type="molecule type" value="Genomic_DNA"/>
</dbReference>
<dbReference type="Proteomes" id="UP000238493">
    <property type="component" value="Unassembled WGS sequence"/>
</dbReference>
<keyword evidence="3" id="KW-1185">Reference proteome</keyword>
<organism evidence="2 3">
    <name type="scientific">Brucella oryzae</name>
    <dbReference type="NCBI Taxonomy" id="335286"/>
    <lineage>
        <taxon>Bacteria</taxon>
        <taxon>Pseudomonadati</taxon>
        <taxon>Pseudomonadota</taxon>
        <taxon>Alphaproteobacteria</taxon>
        <taxon>Hyphomicrobiales</taxon>
        <taxon>Brucellaceae</taxon>
        <taxon>Brucella/Ochrobactrum group</taxon>
        <taxon>Brucella</taxon>
    </lineage>
</organism>
<accession>A0A2S7IUN1</accession>